<evidence type="ECO:0000256" key="1">
    <source>
        <dbReference type="ARBA" id="ARBA00004123"/>
    </source>
</evidence>
<dbReference type="Pfam" id="PF06470">
    <property type="entry name" value="SMC_hinge"/>
    <property type="match status" value="1"/>
</dbReference>
<keyword evidence="13" id="KW-1185">Reference proteome</keyword>
<dbReference type="GO" id="GO:0005524">
    <property type="term" value="F:ATP binding"/>
    <property type="evidence" value="ECO:0007669"/>
    <property type="project" value="UniProtKB-KW"/>
</dbReference>
<dbReference type="Pfam" id="PF02463">
    <property type="entry name" value="SMC_N"/>
    <property type="match status" value="1"/>
</dbReference>
<evidence type="ECO:0000313" key="13">
    <source>
        <dbReference type="Proteomes" id="UP000549394"/>
    </source>
</evidence>
<keyword evidence="7 8" id="KW-0539">Nucleus</keyword>
<organism evidence="12 13">
    <name type="scientific">Dimorphilus gyrociliatus</name>
    <dbReference type="NCBI Taxonomy" id="2664684"/>
    <lineage>
        <taxon>Eukaryota</taxon>
        <taxon>Metazoa</taxon>
        <taxon>Spiralia</taxon>
        <taxon>Lophotrochozoa</taxon>
        <taxon>Annelida</taxon>
        <taxon>Polychaeta</taxon>
        <taxon>Polychaeta incertae sedis</taxon>
        <taxon>Dinophilidae</taxon>
        <taxon>Dimorphilus</taxon>
    </lineage>
</organism>
<dbReference type="PIRSF" id="PIRSF005719">
    <property type="entry name" value="SMC"/>
    <property type="match status" value="1"/>
</dbReference>
<reference evidence="12 13" key="1">
    <citation type="submission" date="2020-08" db="EMBL/GenBank/DDBJ databases">
        <authorList>
            <person name="Hejnol A."/>
        </authorList>
    </citation>
    <scope>NUCLEOTIDE SEQUENCE [LARGE SCALE GENOMIC DNA]</scope>
</reference>
<evidence type="ECO:0000256" key="4">
    <source>
        <dbReference type="ARBA" id="ARBA00022840"/>
    </source>
</evidence>
<comment type="caution">
    <text evidence="12">The sequence shown here is derived from an EMBL/GenBank/DDBJ whole genome shotgun (WGS) entry which is preliminary data.</text>
</comment>
<dbReference type="Gene3D" id="3.30.70.1620">
    <property type="match status" value="1"/>
</dbReference>
<dbReference type="InterPro" id="IPR024704">
    <property type="entry name" value="SMC"/>
</dbReference>
<feature type="compositionally biased region" description="Basic and acidic residues" evidence="10">
    <location>
        <begin position="425"/>
        <end position="464"/>
    </location>
</feature>
<dbReference type="SMART" id="SM00968">
    <property type="entry name" value="SMC_hinge"/>
    <property type="match status" value="1"/>
</dbReference>
<feature type="domain" description="SMC hinge" evidence="11">
    <location>
        <begin position="600"/>
        <end position="719"/>
    </location>
</feature>
<evidence type="ECO:0000313" key="12">
    <source>
        <dbReference type="EMBL" id="CAD5124230.1"/>
    </source>
</evidence>
<comment type="similarity">
    <text evidence="2">Belongs to the SMC family. SMC4 subfamily.</text>
</comment>
<evidence type="ECO:0000256" key="3">
    <source>
        <dbReference type="ARBA" id="ARBA00022741"/>
    </source>
</evidence>
<feature type="coiled-coil region" evidence="9">
    <location>
        <begin position="847"/>
        <end position="1127"/>
    </location>
</feature>
<dbReference type="GO" id="GO:0016887">
    <property type="term" value="F:ATP hydrolysis activity"/>
    <property type="evidence" value="ECO:0007669"/>
    <property type="project" value="InterPro"/>
</dbReference>
<dbReference type="InterPro" id="IPR010935">
    <property type="entry name" value="SMC_hinge"/>
</dbReference>
<accession>A0A7I8W7J9</accession>
<evidence type="ECO:0000256" key="9">
    <source>
        <dbReference type="SAM" id="Coils"/>
    </source>
</evidence>
<protein>
    <recommendedName>
        <fullName evidence="8">Structural maintenance of chromosomes protein</fullName>
    </recommendedName>
</protein>
<feature type="region of interest" description="Disordered" evidence="10">
    <location>
        <begin position="753"/>
        <end position="809"/>
    </location>
</feature>
<evidence type="ECO:0000256" key="2">
    <source>
        <dbReference type="ARBA" id="ARBA00006005"/>
    </source>
</evidence>
<evidence type="ECO:0000256" key="7">
    <source>
        <dbReference type="ARBA" id="ARBA00023242"/>
    </source>
</evidence>
<feature type="compositionally biased region" description="Polar residues" evidence="10">
    <location>
        <begin position="411"/>
        <end position="420"/>
    </location>
</feature>
<dbReference type="Gene3D" id="3.40.50.300">
    <property type="entry name" value="P-loop containing nucleotide triphosphate hydrolases"/>
    <property type="match status" value="2"/>
</dbReference>
<dbReference type="GO" id="GO:0007076">
    <property type="term" value="P:mitotic chromosome condensation"/>
    <property type="evidence" value="ECO:0007669"/>
    <property type="project" value="TreeGrafter"/>
</dbReference>
<evidence type="ECO:0000256" key="5">
    <source>
        <dbReference type="ARBA" id="ARBA00023054"/>
    </source>
</evidence>
<keyword evidence="4" id="KW-0067">ATP-binding</keyword>
<proteinExistence type="inferred from homology"/>
<dbReference type="GO" id="GO:0005634">
    <property type="term" value="C:nucleus"/>
    <property type="evidence" value="ECO:0007669"/>
    <property type="project" value="UniProtKB-SubCell"/>
</dbReference>
<dbReference type="InterPro" id="IPR036277">
    <property type="entry name" value="SMC_hinge_sf"/>
</dbReference>
<dbReference type="GO" id="GO:0000796">
    <property type="term" value="C:condensin complex"/>
    <property type="evidence" value="ECO:0007669"/>
    <property type="project" value="TreeGrafter"/>
</dbReference>
<dbReference type="InterPro" id="IPR027417">
    <property type="entry name" value="P-loop_NTPase"/>
</dbReference>
<feature type="region of interest" description="Disordered" evidence="10">
    <location>
        <begin position="387"/>
        <end position="464"/>
    </location>
</feature>
<name>A0A7I8W7J9_9ANNE</name>
<feature type="compositionally biased region" description="Basic and acidic residues" evidence="10">
    <location>
        <begin position="387"/>
        <end position="410"/>
    </location>
</feature>
<dbReference type="SUPFAM" id="SSF75553">
    <property type="entry name" value="Smc hinge domain"/>
    <property type="match status" value="1"/>
</dbReference>
<keyword evidence="5 9" id="KW-0175">Coiled coil</keyword>
<keyword evidence="6" id="KW-0226">DNA condensation</keyword>
<feature type="compositionally biased region" description="Basic and acidic residues" evidence="10">
    <location>
        <begin position="768"/>
        <end position="806"/>
    </location>
</feature>
<evidence type="ECO:0000256" key="6">
    <source>
        <dbReference type="ARBA" id="ARBA00023067"/>
    </source>
</evidence>
<keyword evidence="3" id="KW-0547">Nucleotide-binding</keyword>
<comment type="subcellular location">
    <subcellularLocation>
        <location evidence="1 8">Nucleus</location>
    </subcellularLocation>
</comment>
<gene>
    <name evidence="12" type="ORF">DGYR_LOCUS11804</name>
</gene>
<dbReference type="Gene3D" id="1.20.5.340">
    <property type="match status" value="1"/>
</dbReference>
<dbReference type="Proteomes" id="UP000549394">
    <property type="component" value="Unassembled WGS sequence"/>
</dbReference>
<dbReference type="Gene3D" id="1.20.1060.20">
    <property type="match status" value="1"/>
</dbReference>
<dbReference type="EMBL" id="CAJFCJ010000020">
    <property type="protein sequence ID" value="CAD5124230.1"/>
    <property type="molecule type" value="Genomic_DNA"/>
</dbReference>
<dbReference type="PANTHER" id="PTHR18937">
    <property type="entry name" value="STRUCTURAL MAINTENANCE OF CHROMOSOMES SMC FAMILY MEMBER"/>
    <property type="match status" value="1"/>
</dbReference>
<dbReference type="SUPFAM" id="SSF52540">
    <property type="entry name" value="P-loop containing nucleoside triphosphate hydrolases"/>
    <property type="match status" value="1"/>
</dbReference>
<dbReference type="PANTHER" id="PTHR18937:SF172">
    <property type="entry name" value="STRUCTURAL MAINTENANCE OF CHROMOSOMES PROTEIN"/>
    <property type="match status" value="1"/>
</dbReference>
<sequence length="1310" mass="151905">MPSDDEISSRRSPSRRSGELDYMDSAKYMPKLDENGKYFYDKLVAPVLVRSVASYDEGEPRIVIDRIILRNFKSFHGEKVVGPFNSHMSCIIGANGSGKSNTIDSLLFVFGFRATKTRAKNLASLIHQSALYPDETECSVTINFKKIVDISYEEWETVPNSDFNITRKAFYTDERRTQCKSQYFYNGNPANYTEITKALKSFGIDLEHNRFLILQGEVEQIALMKHKSQKEGEEGMLEYLEDIIGSNRYIELTETTLKRRMVMERMREQMSVQVKSAHEEVELLQKDRDEAIHYYNICNDLVRLDHKRCCVKIYALSANLSTANADHQKKMEEEEAFKKKFQELSNALKENVSVFEEIKTKLSEKKTEKKKIEQEFQQLEKQYDTMREQRKHYKQEQAKMENDLEKDKQQLSKVTESLPSFSPKITEKKNKKENIEEKIQSIQSKIDKENSKNKNDSEMKKLQESLTKKEEILIEKERKITKFEADWRETESKIHVMQKDEGTCRKEFEQLKESCLKNEEQIELCEKKVEEFRPNYESMKAEFQKDSKELQNIQNAKVKLEEKILKLRDTVDSASSKQRAAKQKDIVKRLFEEQRNGRVSGFLGRVGDLGGIDQKYDVAISTACGGMLDRLLFETEKDVLACIAFLKKYNLGRYNFLSLDSQKSRWGQRCREPFKGPDSNFPRLFDLITPIDDKYKPVFYAATHDRIVAKNLDEGKVVAFKSSRRYDVACLTGELIHSSGSIRAGRNCGRRGAMGEQGISSDASVDVESIRESLKEAEEERRNNAIREQHLEESIRRRQNDMKKLSQEMSRLTSELNRHEKMKTLLSGQLTEKEKRLEEATPDEVELKKLMKVRDKQKAEYESSKGENSGLREEVELIKKDIDEKMNGAARKLQKDLNELKKELKNMKDSIDVLTKEKNKNERLRDKLTKTTKALEERIEECRVRNAEISAKGKDIANECSGYNERINELTEEIEAMEVEYKKQESTESELKKDYNERRIKLTEIAEMCKKALDKVKSIKNSIKHYEEEKEGLTLGKLPDDEIEPAFEEISEEELDSLKVEEELDDIKNQKESLEVEKDKLDGRINFQSIHKYKEKNTEYKKMQAQLDNVVDVLNEQTEAFEELKTKRLDEFLNGIRCISNHLKQMYKLITNGGDADLECSEDDPFVDGVKFNVRPPNKAWKEILNLSGGEKTLSSLALVFALHIYLPTPLYFMDEVDAALDYKNVSIIANYIRKRTKNAQFIVITLRPEHFELADRLVGIYKRKDISKSVSMNPRAIERAVGAQPPPALRLTVSSSAKSSQPLSQFLLR</sequence>
<evidence type="ECO:0000259" key="11">
    <source>
        <dbReference type="SMART" id="SM00968"/>
    </source>
</evidence>
<dbReference type="OrthoDB" id="5575062at2759"/>
<evidence type="ECO:0000256" key="10">
    <source>
        <dbReference type="SAM" id="MobiDB-lite"/>
    </source>
</evidence>
<dbReference type="InterPro" id="IPR003395">
    <property type="entry name" value="RecF/RecN/SMC_N"/>
</dbReference>
<evidence type="ECO:0000256" key="8">
    <source>
        <dbReference type="PIRNR" id="PIRNR005719"/>
    </source>
</evidence>
<feature type="coiled-coil region" evidence="9">
    <location>
        <begin position="508"/>
        <end position="577"/>
    </location>
</feature>